<evidence type="ECO:0000313" key="3">
    <source>
        <dbReference type="Proteomes" id="UP000198977"/>
    </source>
</evidence>
<organism evidence="1 3">
    <name type="scientific">Sulfitobacter brevis</name>
    <dbReference type="NCBI Taxonomy" id="74348"/>
    <lineage>
        <taxon>Bacteria</taxon>
        <taxon>Pseudomonadati</taxon>
        <taxon>Pseudomonadota</taxon>
        <taxon>Alphaproteobacteria</taxon>
        <taxon>Rhodobacterales</taxon>
        <taxon>Roseobacteraceae</taxon>
        <taxon>Sulfitobacter</taxon>
    </lineage>
</organism>
<protein>
    <recommendedName>
        <fullName evidence="4">Transposase DDE domain-containing protein</fullName>
    </recommendedName>
</protein>
<evidence type="ECO:0000313" key="2">
    <source>
        <dbReference type="EMBL" id="SFF28075.1"/>
    </source>
</evidence>
<dbReference type="EMBL" id="FOMW01000028">
    <property type="protein sequence ID" value="SFF19857.1"/>
    <property type="molecule type" value="Genomic_DNA"/>
</dbReference>
<evidence type="ECO:0008006" key="4">
    <source>
        <dbReference type="Google" id="ProtNLM"/>
    </source>
</evidence>
<keyword evidence="3" id="KW-1185">Reference proteome</keyword>
<accession>A0A1I2GSP4</accession>
<dbReference type="EMBL" id="FOMW01000048">
    <property type="protein sequence ID" value="SFF28075.1"/>
    <property type="molecule type" value="Genomic_DNA"/>
</dbReference>
<dbReference type="STRING" id="74348.SAMN04488523_12820"/>
<sequence length="96" mass="10690">IPPPKNAVLSPDAAQNPSTRDCHIADIAARGRMAWQTSSGYNQRSRGETLMGRWKAVIGPKLKARSFENQKTEAKIGVRILDRMTELGRPNFERTA</sequence>
<reference evidence="1 3" key="1">
    <citation type="submission" date="2016-10" db="EMBL/GenBank/DDBJ databases">
        <authorList>
            <person name="de Groot N.N."/>
        </authorList>
    </citation>
    <scope>NUCLEOTIDE SEQUENCE [LARGE SCALE GENOMIC DNA]</scope>
    <source>
        <strain evidence="1 3">DSM 11443</strain>
    </source>
</reference>
<name>A0A1I2GSP4_9RHOB</name>
<dbReference type="Proteomes" id="UP000198977">
    <property type="component" value="Unassembled WGS sequence"/>
</dbReference>
<feature type="non-terminal residue" evidence="1">
    <location>
        <position position="1"/>
    </location>
</feature>
<dbReference type="AlphaFoldDB" id="A0A1I2GSP4"/>
<evidence type="ECO:0000313" key="1">
    <source>
        <dbReference type="EMBL" id="SFF19857.1"/>
    </source>
</evidence>
<proteinExistence type="predicted"/>
<reference evidence="3" key="2">
    <citation type="submission" date="2016-10" db="EMBL/GenBank/DDBJ databases">
        <authorList>
            <person name="Varghese N."/>
            <person name="Submissions S."/>
        </authorList>
    </citation>
    <scope>NUCLEOTIDE SEQUENCE [LARGE SCALE GENOMIC DNA]</scope>
    <source>
        <strain evidence="3">DSM 11443</strain>
    </source>
</reference>
<gene>
    <name evidence="1" type="ORF">SAMN04488523_12820</name>
    <name evidence="2" type="ORF">SAMN04488523_1486</name>
</gene>